<accession>A0AAU4K135</accession>
<feature type="domain" description="ER-bound oxygenase mpaB/mpaB'/Rubber oxygenase catalytic" evidence="1">
    <location>
        <begin position="26"/>
        <end position="258"/>
    </location>
</feature>
<dbReference type="PANTHER" id="PTHR36151:SF3">
    <property type="entry name" value="ER-BOUND OXYGENASE MPAB_MPAB'_RUBBER OXYGENASE CATALYTIC DOMAIN-CONTAINING PROTEIN"/>
    <property type="match status" value="1"/>
</dbReference>
<dbReference type="Proteomes" id="UP001432128">
    <property type="component" value="Chromosome"/>
</dbReference>
<proteinExistence type="predicted"/>
<protein>
    <submittedName>
        <fullName evidence="2">Oxygenase MpaB family protein</fullName>
    </submittedName>
</protein>
<dbReference type="KEGG" id="whr:OG579_18695"/>
<dbReference type="InterPro" id="IPR018713">
    <property type="entry name" value="MPAB/Lcp_cat_dom"/>
</dbReference>
<dbReference type="PANTHER" id="PTHR36151">
    <property type="entry name" value="BLR2777 PROTEIN"/>
    <property type="match status" value="1"/>
</dbReference>
<dbReference type="AlphaFoldDB" id="A0AAU4K135"/>
<reference evidence="2 3" key="1">
    <citation type="submission" date="2022-10" db="EMBL/GenBank/DDBJ databases">
        <title>The complete genomes of actinobacterial strains from the NBC collection.</title>
        <authorList>
            <person name="Joergensen T.S."/>
            <person name="Alvarez Arevalo M."/>
            <person name="Sterndorff E.B."/>
            <person name="Faurdal D."/>
            <person name="Vuksanovic O."/>
            <person name="Mourched A.-S."/>
            <person name="Charusanti P."/>
            <person name="Shaw S."/>
            <person name="Blin K."/>
            <person name="Weber T."/>
        </authorList>
    </citation>
    <scope>NUCLEOTIDE SEQUENCE [LARGE SCALE GENOMIC DNA]</scope>
    <source>
        <strain evidence="2 3">NBC_00319</strain>
    </source>
</reference>
<keyword evidence="3" id="KW-1185">Reference proteome</keyword>
<name>A0AAU4K135_9NOCA</name>
<dbReference type="EMBL" id="CP108021">
    <property type="protein sequence ID" value="WUM19698.1"/>
    <property type="molecule type" value="Genomic_DNA"/>
</dbReference>
<dbReference type="Pfam" id="PF09995">
    <property type="entry name" value="MPAB_Lcp_cat"/>
    <property type="match status" value="1"/>
</dbReference>
<evidence type="ECO:0000259" key="1">
    <source>
        <dbReference type="Pfam" id="PF09995"/>
    </source>
</evidence>
<evidence type="ECO:0000313" key="2">
    <source>
        <dbReference type="EMBL" id="WUM19698.1"/>
    </source>
</evidence>
<sequence length="327" mass="37848">MTATHPDRAPRTDDEIPMLGPDSVTWRYFGGWRGMLMGLWSGSMQNMHPKLGAAVWEHSDFFGERWQRLMRSLYPISGVVFDRTAATGREVRDHHRTISGTMPDGSRYHALDPDVFYWAHATFWYGAVRCAEAFGPPISEADKRAMFDESRVWYSMYGLSLRPCPDTYEDFLAYWDHMCRTVLEDHPAVRTVLDIAELPPPPWMSWMPGVLWRPAAKVVARGFVWVTTGLYDEPVRELLGLSWSARDERRFRRFGRAVDLTMRLVPPRYRLHPRPRDAWDRVSGRVAADAPLVETPIRNLPPPDRRGLPEHYCPVSAARRADLPWQR</sequence>
<evidence type="ECO:0000313" key="3">
    <source>
        <dbReference type="Proteomes" id="UP001432128"/>
    </source>
</evidence>
<dbReference type="RefSeq" id="WP_328857160.1">
    <property type="nucleotide sequence ID" value="NZ_CP108021.1"/>
</dbReference>
<gene>
    <name evidence="2" type="ORF">OG579_18695</name>
</gene>
<dbReference type="GO" id="GO:0016491">
    <property type="term" value="F:oxidoreductase activity"/>
    <property type="evidence" value="ECO:0007669"/>
    <property type="project" value="InterPro"/>
</dbReference>
<organism evidence="2 3">
    <name type="scientific">Williamsia herbipolensis</name>
    <dbReference type="NCBI Taxonomy" id="1603258"/>
    <lineage>
        <taxon>Bacteria</taxon>
        <taxon>Bacillati</taxon>
        <taxon>Actinomycetota</taxon>
        <taxon>Actinomycetes</taxon>
        <taxon>Mycobacteriales</taxon>
        <taxon>Nocardiaceae</taxon>
        <taxon>Williamsia</taxon>
    </lineage>
</organism>